<protein>
    <recommendedName>
        <fullName evidence="5">ABC transporter permease</fullName>
    </recommendedName>
</protein>
<gene>
    <name evidence="3" type="ORF">Smic_17940</name>
</gene>
<dbReference type="EMBL" id="BLWD01000001">
    <property type="protein sequence ID" value="GFN03238.1"/>
    <property type="molecule type" value="Genomic_DNA"/>
</dbReference>
<sequence>MCPVRTGAASGEARHRVAWHDGTVTAPLTPPHQPNPHDPWQAPPSGSHLAPSFGSPDDPDTATELRQAAVVTVLVAIAGIALGLLWLWLAPRVPLVSDGSAVFLRNSEGEEAIGADGTFVLLAAGFGVLSAAAVFWRLRRGGVFVVVGLALGAVLGSLLAWRVGVWLGPSSDVVARAREVGKGVVFDAPLELHAVAVAVLVWPFVALALHLLLTAAFGPRDPEPEWAAGAGWSSYYGGPGEGSEGGPGGAAGPGGSGGAAGPGASPVPPGGSGVS</sequence>
<evidence type="ECO:0000313" key="3">
    <source>
        <dbReference type="EMBL" id="GFN03238.1"/>
    </source>
</evidence>
<evidence type="ECO:0000256" key="2">
    <source>
        <dbReference type="SAM" id="Phobius"/>
    </source>
</evidence>
<dbReference type="AlphaFoldDB" id="A0A7J0CLS2"/>
<reference evidence="3 4" key="1">
    <citation type="submission" date="2020-05" db="EMBL/GenBank/DDBJ databases">
        <title>Whole genome shotgun sequence of Streptomyces microflavus NBRC 13062.</title>
        <authorList>
            <person name="Komaki H."/>
            <person name="Tamura T."/>
        </authorList>
    </citation>
    <scope>NUCLEOTIDE SEQUENCE [LARGE SCALE GENOMIC DNA]</scope>
    <source>
        <strain evidence="3 4">NBRC 13062</strain>
    </source>
</reference>
<feature type="region of interest" description="Disordered" evidence="1">
    <location>
        <begin position="238"/>
        <end position="275"/>
    </location>
</feature>
<evidence type="ECO:0008006" key="5">
    <source>
        <dbReference type="Google" id="ProtNLM"/>
    </source>
</evidence>
<feature type="region of interest" description="Disordered" evidence="1">
    <location>
        <begin position="23"/>
        <end position="61"/>
    </location>
</feature>
<proteinExistence type="predicted"/>
<evidence type="ECO:0000256" key="1">
    <source>
        <dbReference type="SAM" id="MobiDB-lite"/>
    </source>
</evidence>
<keyword evidence="2" id="KW-0472">Membrane</keyword>
<feature type="compositionally biased region" description="Pro residues" evidence="1">
    <location>
        <begin position="28"/>
        <end position="37"/>
    </location>
</feature>
<keyword evidence="2" id="KW-0812">Transmembrane</keyword>
<accession>A0A7J0CLS2</accession>
<feature type="transmembrane region" description="Helical" evidence="2">
    <location>
        <begin position="192"/>
        <end position="213"/>
    </location>
</feature>
<comment type="caution">
    <text evidence="3">The sequence shown here is derived from an EMBL/GenBank/DDBJ whole genome shotgun (WGS) entry which is preliminary data.</text>
</comment>
<feature type="compositionally biased region" description="Gly residues" evidence="1">
    <location>
        <begin position="238"/>
        <end position="261"/>
    </location>
</feature>
<name>A0A7J0CLS2_STRMI</name>
<keyword evidence="2" id="KW-1133">Transmembrane helix</keyword>
<dbReference type="Proteomes" id="UP000498740">
    <property type="component" value="Unassembled WGS sequence"/>
</dbReference>
<feature type="transmembrane region" description="Helical" evidence="2">
    <location>
        <begin position="68"/>
        <end position="89"/>
    </location>
</feature>
<evidence type="ECO:0000313" key="4">
    <source>
        <dbReference type="Proteomes" id="UP000498740"/>
    </source>
</evidence>
<organism evidence="3 4">
    <name type="scientific">Streptomyces microflavus</name>
    <name type="common">Streptomyces lipmanii</name>
    <dbReference type="NCBI Taxonomy" id="1919"/>
    <lineage>
        <taxon>Bacteria</taxon>
        <taxon>Bacillati</taxon>
        <taxon>Actinomycetota</taxon>
        <taxon>Actinomycetes</taxon>
        <taxon>Kitasatosporales</taxon>
        <taxon>Streptomycetaceae</taxon>
        <taxon>Streptomyces</taxon>
    </lineage>
</organism>
<feature type="transmembrane region" description="Helical" evidence="2">
    <location>
        <begin position="143"/>
        <end position="161"/>
    </location>
</feature>
<feature type="transmembrane region" description="Helical" evidence="2">
    <location>
        <begin position="117"/>
        <end position="136"/>
    </location>
</feature>